<dbReference type="RefSeq" id="XP_014248424.1">
    <property type="nucleotide sequence ID" value="XM_014392938.1"/>
</dbReference>
<name>A0A8I6RQV0_CIMLE</name>
<dbReference type="RefSeq" id="XP_014248421.1">
    <property type="nucleotide sequence ID" value="XM_014392935.1"/>
</dbReference>
<dbReference type="EnsemblMetazoa" id="XM_014392938.1">
    <property type="protein sequence ID" value="XP_014248424.1"/>
    <property type="gene ID" value="LOC106666053"/>
</dbReference>
<dbReference type="RefSeq" id="XP_014248423.1">
    <property type="nucleotide sequence ID" value="XM_014392937.2"/>
</dbReference>
<dbReference type="EnsemblMetazoa" id="XM_014392936.1">
    <property type="protein sequence ID" value="XP_014248422.1"/>
    <property type="gene ID" value="LOC106666053"/>
</dbReference>
<dbReference type="OMA" id="TELEHCK"/>
<dbReference type="AlphaFoldDB" id="A0A8I6RQV0"/>
<keyword evidence="1" id="KW-0175">Coiled coil</keyword>
<feature type="coiled-coil region" evidence="1">
    <location>
        <begin position="32"/>
        <end position="151"/>
    </location>
</feature>
<keyword evidence="3" id="KW-1185">Reference proteome</keyword>
<accession>A0A8I6RQV0</accession>
<dbReference type="EnsemblMetazoa" id="XM_014392937.2">
    <property type="protein sequence ID" value="XP_014248423.1"/>
    <property type="gene ID" value="LOC106666053"/>
</dbReference>
<dbReference type="Proteomes" id="UP000494040">
    <property type="component" value="Unassembled WGS sequence"/>
</dbReference>
<protein>
    <submittedName>
        <fullName evidence="2">Uncharacterized protein</fullName>
    </submittedName>
</protein>
<dbReference type="GeneID" id="106666053"/>
<sequence length="409" mass="48032">MAQMEMIDVACETQRTHFEEIKEYVGKCLDEIQNLTKERDEAMRLYEVEKSAREKLQAERDEAKIRLAQSTETYLREFSEAKNHWEGVEEHLRTTTENIQKELREFEDHNKLLNDKLIYMENELATMSGQAENLKEERDSLVKKDETLEREFEKLKCDFQSVADELHETKMKLLQEENSKHSLILEGKKYKKAAEVAVQKMTAMEEEKVLMAKNHEDLTQTILKTKTIESEMKDVKFYLNILGKGNGTINEKLNTVLSLIKKEGQEVGVQTDLTTKQLSEYDHLDREATILVMKMREELLTTKDELLGIKQENETLRNFVRDVKRDREMREEEERVEKLEEAVKALGELVSREQNRPSKEDTIIKKLSEVKRDLDMIKTNNKTKPGHDVENMELTSIPIKLTSFRNSRR</sequence>
<organism evidence="2 3">
    <name type="scientific">Cimex lectularius</name>
    <name type="common">Bed bug</name>
    <name type="synonym">Acanthia lectularia</name>
    <dbReference type="NCBI Taxonomy" id="79782"/>
    <lineage>
        <taxon>Eukaryota</taxon>
        <taxon>Metazoa</taxon>
        <taxon>Ecdysozoa</taxon>
        <taxon>Arthropoda</taxon>
        <taxon>Hexapoda</taxon>
        <taxon>Insecta</taxon>
        <taxon>Pterygota</taxon>
        <taxon>Neoptera</taxon>
        <taxon>Paraneoptera</taxon>
        <taxon>Hemiptera</taxon>
        <taxon>Heteroptera</taxon>
        <taxon>Panheteroptera</taxon>
        <taxon>Cimicomorpha</taxon>
        <taxon>Cimicidae</taxon>
        <taxon>Cimex</taxon>
    </lineage>
</organism>
<dbReference type="RefSeq" id="XP_014248422.1">
    <property type="nucleotide sequence ID" value="XM_014392936.1"/>
</dbReference>
<reference evidence="2" key="1">
    <citation type="submission" date="2022-01" db="UniProtKB">
        <authorList>
            <consortium name="EnsemblMetazoa"/>
        </authorList>
    </citation>
    <scope>IDENTIFICATION</scope>
</reference>
<evidence type="ECO:0000313" key="2">
    <source>
        <dbReference type="EnsemblMetazoa" id="XP_014248424.1"/>
    </source>
</evidence>
<dbReference type="KEGG" id="clec:106666053"/>
<dbReference type="EnsemblMetazoa" id="XM_014392935.1">
    <property type="protein sequence ID" value="XP_014248421.1"/>
    <property type="gene ID" value="LOC106666053"/>
</dbReference>
<proteinExistence type="predicted"/>
<feature type="coiled-coil region" evidence="1">
    <location>
        <begin position="329"/>
        <end position="356"/>
    </location>
</feature>
<evidence type="ECO:0000256" key="1">
    <source>
        <dbReference type="SAM" id="Coils"/>
    </source>
</evidence>
<evidence type="ECO:0000313" key="3">
    <source>
        <dbReference type="Proteomes" id="UP000494040"/>
    </source>
</evidence>
<dbReference type="OrthoDB" id="6630000at2759"/>